<comment type="caution">
    <text evidence="1">The sequence shown here is derived from an EMBL/GenBank/DDBJ whole genome shotgun (WGS) entry which is preliminary data.</text>
</comment>
<reference evidence="1" key="1">
    <citation type="submission" date="2019-03" db="EMBL/GenBank/DDBJ databases">
        <title>Single cell metagenomics reveals metabolic interactions within the superorganism composed of flagellate Streblomastix strix and complex community of Bacteroidetes bacteria on its surface.</title>
        <authorList>
            <person name="Treitli S.C."/>
            <person name="Kolisko M."/>
            <person name="Husnik F."/>
            <person name="Keeling P."/>
            <person name="Hampl V."/>
        </authorList>
    </citation>
    <scope>NUCLEOTIDE SEQUENCE</scope>
    <source>
        <strain evidence="1">STM</strain>
    </source>
</reference>
<protein>
    <submittedName>
        <fullName evidence="1">Uncharacterized protein</fullName>
    </submittedName>
</protein>
<name>A0A5J4PKB8_9ZZZZ</name>
<proteinExistence type="predicted"/>
<organism evidence="1">
    <name type="scientific">termite gut metagenome</name>
    <dbReference type="NCBI Taxonomy" id="433724"/>
    <lineage>
        <taxon>unclassified sequences</taxon>
        <taxon>metagenomes</taxon>
        <taxon>organismal metagenomes</taxon>
    </lineage>
</organism>
<dbReference type="AlphaFoldDB" id="A0A5J4PKB8"/>
<accession>A0A5J4PKB8</accession>
<dbReference type="EMBL" id="SNRY01008267">
    <property type="protein sequence ID" value="KAA6308853.1"/>
    <property type="molecule type" value="Genomic_DNA"/>
</dbReference>
<gene>
    <name evidence="1" type="ORF">EZS27_039556</name>
</gene>
<evidence type="ECO:0000313" key="1">
    <source>
        <dbReference type="EMBL" id="KAA6308853.1"/>
    </source>
</evidence>
<sequence>MAERFYSIKHLSTERLRELYSSYKKHGWADSDYYNLMPDGVTPPELSDEEILFNIDTGNEHNYFVFMVQHEDEEDGVMIGFGLSDYPSFAVYLHLPPEMLDELVEKYSLHDFKEAKN</sequence>